<evidence type="ECO:0000259" key="4">
    <source>
        <dbReference type="Pfam" id="PF14905"/>
    </source>
</evidence>
<feature type="domain" description="Outer membrane protein beta-barrel" evidence="4">
    <location>
        <begin position="80"/>
        <end position="482"/>
    </location>
</feature>
<comment type="caution">
    <text evidence="5">The sequence shown here is derived from an EMBL/GenBank/DDBJ whole genome shotgun (WGS) entry which is preliminary data.</text>
</comment>
<reference evidence="5" key="1">
    <citation type="journal article" date="2014" name="Genome Announc.">
        <title>Draft Genome Sequences of Marine Flavobacterium Nonlabens Strains NR17, NR24, NR27, NR32, NR33, and Ara13.</title>
        <authorList>
            <person name="Nakanishi M."/>
            <person name="Meirelles P."/>
            <person name="Suzuki R."/>
            <person name="Takatani N."/>
            <person name="Mino S."/>
            <person name="Suda W."/>
            <person name="Oshima K."/>
            <person name="Hattori M."/>
            <person name="Ohkuma M."/>
            <person name="Hosokawa M."/>
            <person name="Miyashita K."/>
            <person name="Thompson F.L."/>
            <person name="Niwa A."/>
            <person name="Sawabe T."/>
            <person name="Sawabe T."/>
        </authorList>
    </citation>
    <scope>NUCLEOTIDE SEQUENCE [LARGE SCALE GENOMIC DNA]</scope>
    <source>
        <strain evidence="5">JCM 19294</strain>
    </source>
</reference>
<evidence type="ECO:0000256" key="1">
    <source>
        <dbReference type="ARBA" id="ARBA00004442"/>
    </source>
</evidence>
<dbReference type="PANTHER" id="PTHR40980:SF4">
    <property type="entry name" value="TONB-DEPENDENT RECEPTOR-LIKE BETA-BARREL DOMAIN-CONTAINING PROTEIN"/>
    <property type="match status" value="1"/>
</dbReference>
<dbReference type="Gene3D" id="2.40.170.20">
    <property type="entry name" value="TonB-dependent receptor, beta-barrel domain"/>
    <property type="match status" value="1"/>
</dbReference>
<protein>
    <submittedName>
        <fullName evidence="5">Putative TonB-dependent receptor</fullName>
    </submittedName>
</protein>
<dbReference type="STRING" id="319236.BST91_11955"/>
<dbReference type="eggNOG" id="COG4772">
    <property type="taxonomic scope" value="Bacteria"/>
</dbReference>
<evidence type="ECO:0000313" key="6">
    <source>
        <dbReference type="Proteomes" id="UP000029221"/>
    </source>
</evidence>
<dbReference type="Proteomes" id="UP000029221">
    <property type="component" value="Unassembled WGS sequence"/>
</dbReference>
<dbReference type="PANTHER" id="PTHR40980">
    <property type="entry name" value="PLUG DOMAIN-CONTAINING PROTEIN"/>
    <property type="match status" value="1"/>
</dbReference>
<dbReference type="AlphaFoldDB" id="A0A090Q0Q1"/>
<dbReference type="InterPro" id="IPR041700">
    <property type="entry name" value="OMP_b-brl_3"/>
</dbReference>
<dbReference type="EMBL" id="BBML01000001">
    <property type="protein sequence ID" value="GAK95762.1"/>
    <property type="molecule type" value="Genomic_DNA"/>
</dbReference>
<name>A0A090Q0Q1_9FLAO</name>
<dbReference type="SUPFAM" id="SSF56935">
    <property type="entry name" value="Porins"/>
    <property type="match status" value="1"/>
</dbReference>
<comment type="subcellular location">
    <subcellularLocation>
        <location evidence="1">Cell outer membrane</location>
    </subcellularLocation>
</comment>
<dbReference type="InterPro" id="IPR036942">
    <property type="entry name" value="Beta-barrel_TonB_sf"/>
</dbReference>
<keyword evidence="5" id="KW-0675">Receptor</keyword>
<keyword evidence="6" id="KW-1185">Reference proteome</keyword>
<accession>A0A090Q0Q1</accession>
<keyword evidence="3" id="KW-0998">Cell outer membrane</keyword>
<evidence type="ECO:0000313" key="5">
    <source>
        <dbReference type="EMBL" id="GAK95762.1"/>
    </source>
</evidence>
<dbReference type="RefSeq" id="WP_042276478.1">
    <property type="nucleotide sequence ID" value="NZ_BBML01000001.1"/>
</dbReference>
<gene>
    <name evidence="5" type="ORF">JCM19294_2544</name>
</gene>
<organism evidence="5 6">
    <name type="scientific">Nonlabens tegetincola</name>
    <dbReference type="NCBI Taxonomy" id="323273"/>
    <lineage>
        <taxon>Bacteria</taxon>
        <taxon>Pseudomonadati</taxon>
        <taxon>Bacteroidota</taxon>
        <taxon>Flavobacteriia</taxon>
        <taxon>Flavobacteriales</taxon>
        <taxon>Flavobacteriaceae</taxon>
        <taxon>Nonlabens</taxon>
    </lineage>
</organism>
<keyword evidence="2" id="KW-0472">Membrane</keyword>
<sequence length="510" mass="58292">MNESDAHSLNTVIDFSLSSKSYLSVSGNINVNNNQDGDAFTRTLILQDGDTDFSGLETNGLNERDATTGFVNADYNYYADNGNVLRLYGNHVFTNKDNYQDVFTRFFDTQNNTTGSNSFLSDIDLDVAIYTAGIDYQFALGEYQLSTGAKYNQIDSQTVQDFFDSNGTSPIIVPANSDNYAYDEKIIAFYGQMERNWEKWFLTAGLRAEQTDITGDSRSLGIVNTQNYLSWFPTASLGHSLDESNTLTLSYKRSIERPRYESLNPYRIFVNETNFNSGNPNLMPSFNNKYSVAWNHNDTWFFDAYYLYSKDLLSILPFQDNNANSLNFQNANLNYELQYSLDIETFQYPTDSWLLALSASFFYLENEFVAVQSGGVDQKQDVTGVYLSSFSRFSLSEDRTWSLDAELNYVSDILFGSFRMQNMIVSNFAINKSLWNRRANLRIAYNDVFRGQNRLMESIYGNQDVGVTYLPETNTFSVAFTYNFGNYGLRNNEVEEPEEKERTKQQSLGL</sequence>
<evidence type="ECO:0000256" key="3">
    <source>
        <dbReference type="ARBA" id="ARBA00023237"/>
    </source>
</evidence>
<dbReference type="GO" id="GO:0009279">
    <property type="term" value="C:cell outer membrane"/>
    <property type="evidence" value="ECO:0007669"/>
    <property type="project" value="UniProtKB-SubCell"/>
</dbReference>
<dbReference type="Pfam" id="PF14905">
    <property type="entry name" value="OMP_b-brl_3"/>
    <property type="match status" value="1"/>
</dbReference>
<proteinExistence type="predicted"/>
<evidence type="ECO:0000256" key="2">
    <source>
        <dbReference type="ARBA" id="ARBA00023136"/>
    </source>
</evidence>